<feature type="non-terminal residue" evidence="2">
    <location>
        <position position="1"/>
    </location>
</feature>
<protein>
    <recommendedName>
        <fullName evidence="1">Mitochondria-eating protein C-terminal domain-containing protein</fullName>
    </recommendedName>
</protein>
<dbReference type="Proteomes" id="UP001186944">
    <property type="component" value="Unassembled WGS sequence"/>
</dbReference>
<name>A0AA88Y9W4_PINIB</name>
<dbReference type="AlphaFoldDB" id="A0AA88Y9W4"/>
<evidence type="ECO:0000313" key="3">
    <source>
        <dbReference type="Proteomes" id="UP001186944"/>
    </source>
</evidence>
<evidence type="ECO:0000313" key="2">
    <source>
        <dbReference type="EMBL" id="KAK3100592.1"/>
    </source>
</evidence>
<feature type="domain" description="Mitochondria-eating protein C-terminal" evidence="1">
    <location>
        <begin position="6"/>
        <end position="76"/>
    </location>
</feature>
<dbReference type="Pfam" id="PF16026">
    <property type="entry name" value="MIEAP"/>
    <property type="match status" value="1"/>
</dbReference>
<organism evidence="2 3">
    <name type="scientific">Pinctada imbricata</name>
    <name type="common">Atlantic pearl-oyster</name>
    <name type="synonym">Pinctada martensii</name>
    <dbReference type="NCBI Taxonomy" id="66713"/>
    <lineage>
        <taxon>Eukaryota</taxon>
        <taxon>Metazoa</taxon>
        <taxon>Spiralia</taxon>
        <taxon>Lophotrochozoa</taxon>
        <taxon>Mollusca</taxon>
        <taxon>Bivalvia</taxon>
        <taxon>Autobranchia</taxon>
        <taxon>Pteriomorphia</taxon>
        <taxon>Pterioida</taxon>
        <taxon>Pterioidea</taxon>
        <taxon>Pteriidae</taxon>
        <taxon>Pinctada</taxon>
    </lineage>
</organism>
<evidence type="ECO:0000259" key="1">
    <source>
        <dbReference type="Pfam" id="PF16026"/>
    </source>
</evidence>
<comment type="caution">
    <text evidence="2">The sequence shown here is derived from an EMBL/GenBank/DDBJ whole genome shotgun (WGS) entry which is preliminary data.</text>
</comment>
<keyword evidence="3" id="KW-1185">Reference proteome</keyword>
<sequence>ESSDCSSYISRSVELCWYMCIQDPPVILEFNATHGQVFDDKIYRHFTKSGKTIDYMVWPVMYLHSNGPLLQKGVVQPI</sequence>
<reference evidence="2" key="1">
    <citation type="submission" date="2019-08" db="EMBL/GenBank/DDBJ databases">
        <title>The improved chromosome-level genome for the pearl oyster Pinctada fucata martensii using PacBio sequencing and Hi-C.</title>
        <authorList>
            <person name="Zheng Z."/>
        </authorList>
    </citation>
    <scope>NUCLEOTIDE SEQUENCE</scope>
    <source>
        <strain evidence="2">ZZ-2019</strain>
        <tissue evidence="2">Adductor muscle</tissue>
    </source>
</reference>
<accession>A0AA88Y9W4</accession>
<dbReference type="EMBL" id="VSWD01000006">
    <property type="protein sequence ID" value="KAK3100592.1"/>
    <property type="molecule type" value="Genomic_DNA"/>
</dbReference>
<proteinExistence type="predicted"/>
<dbReference type="InterPro" id="IPR031981">
    <property type="entry name" value="MIEAP_C"/>
</dbReference>
<gene>
    <name evidence="2" type="ORF">FSP39_022255</name>
</gene>